<proteinExistence type="inferred from homology"/>
<feature type="domain" description="Glycosyltransferase 2-like" evidence="5">
    <location>
        <begin position="12"/>
        <end position="126"/>
    </location>
</feature>
<dbReference type="Gene3D" id="3.90.550.10">
    <property type="entry name" value="Spore Coat Polysaccharide Biosynthesis Protein SpsA, Chain A"/>
    <property type="match status" value="1"/>
</dbReference>
<dbReference type="RefSeq" id="WP_134196566.1">
    <property type="nucleotide sequence ID" value="NZ_JBHLUW010000024.1"/>
</dbReference>
<keyword evidence="3 6" id="KW-0808">Transferase</keyword>
<dbReference type="Proteomes" id="UP000295509">
    <property type="component" value="Unassembled WGS sequence"/>
</dbReference>
<keyword evidence="7" id="KW-1185">Reference proteome</keyword>
<evidence type="ECO:0000256" key="4">
    <source>
        <dbReference type="SAM" id="MobiDB-lite"/>
    </source>
</evidence>
<evidence type="ECO:0000256" key="1">
    <source>
        <dbReference type="ARBA" id="ARBA00006739"/>
    </source>
</evidence>
<evidence type="ECO:0000313" key="7">
    <source>
        <dbReference type="Proteomes" id="UP000295509"/>
    </source>
</evidence>
<dbReference type="PANTHER" id="PTHR43179">
    <property type="entry name" value="RHAMNOSYLTRANSFERASE WBBL"/>
    <property type="match status" value="1"/>
</dbReference>
<dbReference type="AlphaFoldDB" id="A0A4R8L8G4"/>
<dbReference type="InterPro" id="IPR001173">
    <property type="entry name" value="Glyco_trans_2-like"/>
</dbReference>
<dbReference type="SUPFAM" id="SSF53448">
    <property type="entry name" value="Nucleotide-diphospho-sugar transferases"/>
    <property type="match status" value="1"/>
</dbReference>
<keyword evidence="2" id="KW-0328">Glycosyltransferase</keyword>
<gene>
    <name evidence="6" type="ORF">BX592_12870</name>
</gene>
<evidence type="ECO:0000313" key="6">
    <source>
        <dbReference type="EMBL" id="TDY39066.1"/>
    </source>
</evidence>
<evidence type="ECO:0000256" key="2">
    <source>
        <dbReference type="ARBA" id="ARBA00022676"/>
    </source>
</evidence>
<accession>A0A4R8L8G4</accession>
<dbReference type="GO" id="GO:0016757">
    <property type="term" value="F:glycosyltransferase activity"/>
    <property type="evidence" value="ECO:0007669"/>
    <property type="project" value="UniProtKB-KW"/>
</dbReference>
<name>A0A4R8L8G4_9BURK</name>
<dbReference type="InterPro" id="IPR029044">
    <property type="entry name" value="Nucleotide-diphossugar_trans"/>
</dbReference>
<dbReference type="Pfam" id="PF00535">
    <property type="entry name" value="Glycos_transf_2"/>
    <property type="match status" value="1"/>
</dbReference>
<dbReference type="OrthoDB" id="9787979at2"/>
<evidence type="ECO:0000259" key="5">
    <source>
        <dbReference type="Pfam" id="PF00535"/>
    </source>
</evidence>
<evidence type="ECO:0000256" key="3">
    <source>
        <dbReference type="ARBA" id="ARBA00022679"/>
    </source>
</evidence>
<comment type="caution">
    <text evidence="6">The sequence shown here is derived from an EMBL/GenBank/DDBJ whole genome shotgun (WGS) entry which is preliminary data.</text>
</comment>
<reference evidence="6 7" key="1">
    <citation type="submission" date="2019-03" db="EMBL/GenBank/DDBJ databases">
        <title>Genomic Encyclopedia of Type Strains, Phase III (KMG-III): the genomes of soil and plant-associated and newly described type strains.</title>
        <authorList>
            <person name="Whitman W."/>
        </authorList>
    </citation>
    <scope>NUCLEOTIDE SEQUENCE [LARGE SCALE GENOMIC DNA]</scope>
    <source>
        <strain evidence="6 7">LMG 29544</strain>
    </source>
</reference>
<comment type="similarity">
    <text evidence="1">Belongs to the glycosyltransferase 2 family.</text>
</comment>
<protein>
    <submittedName>
        <fullName evidence="6">GT2 family glycosyltransferase</fullName>
    </submittedName>
</protein>
<organism evidence="6 7">
    <name type="scientific">Paraburkholderia rhizosphaerae</name>
    <dbReference type="NCBI Taxonomy" id="480658"/>
    <lineage>
        <taxon>Bacteria</taxon>
        <taxon>Pseudomonadati</taxon>
        <taxon>Pseudomonadota</taxon>
        <taxon>Betaproteobacteria</taxon>
        <taxon>Burkholderiales</taxon>
        <taxon>Burkholderiaceae</taxon>
        <taxon>Paraburkholderia</taxon>
    </lineage>
</organism>
<dbReference type="PANTHER" id="PTHR43179:SF12">
    <property type="entry name" value="GALACTOFURANOSYLTRANSFERASE GLFT2"/>
    <property type="match status" value="1"/>
</dbReference>
<sequence>MPRPTPAPPRISVVVLTRDRAGQLVGTLARLTSLPEQPPVFVADNASCDDTVKLVDMLFPQVRVVQCCADLGAAARNRAVACVRTDYVAFCDDDSWWEAGSLARAVKLLDGAPQVAVLSARVIDGTSGITDPACARMAASPLTVPGWPEPALAGYLAGACVFRTAVFRAVGGYEPRLVIGGEEALVALDVLSAGHAIGYCRELTVRRTAPVVRDDGAVRANDCERAADHGPRRDDDVALRRRLLARNAAWVAWLRLPWLEVCRTTFGALAMFAREHALWRDGRKMIGGLGWALANRHRVSAQVLAMRAEVRAAERRLARGGLRADRDAQHAKHTVAEPRSHDH</sequence>
<feature type="region of interest" description="Disordered" evidence="4">
    <location>
        <begin position="321"/>
        <end position="343"/>
    </location>
</feature>
<dbReference type="EMBL" id="SORE01000028">
    <property type="protein sequence ID" value="TDY39066.1"/>
    <property type="molecule type" value="Genomic_DNA"/>
</dbReference>